<organism evidence="10 11">
    <name type="scientific">Komagataeibacter melaceti</name>
    <dbReference type="NCBI Taxonomy" id="2766577"/>
    <lineage>
        <taxon>Bacteria</taxon>
        <taxon>Pseudomonadati</taxon>
        <taxon>Pseudomonadota</taxon>
        <taxon>Alphaproteobacteria</taxon>
        <taxon>Acetobacterales</taxon>
        <taxon>Acetobacteraceae</taxon>
        <taxon>Komagataeibacter</taxon>
    </lineage>
</organism>
<keyword evidence="8 9" id="KW-0949">S-adenosyl-L-methionine</keyword>
<dbReference type="RefSeq" id="WP_116703364.1">
    <property type="nucleotide sequence ID" value="NZ_QUWV01000089.1"/>
</dbReference>
<dbReference type="EMBL" id="QUWV01000089">
    <property type="protein sequence ID" value="RFD19537.1"/>
    <property type="molecule type" value="Genomic_DNA"/>
</dbReference>
<evidence type="ECO:0000256" key="5">
    <source>
        <dbReference type="ARBA" id="ARBA00022490"/>
    </source>
</evidence>
<evidence type="ECO:0000313" key="10">
    <source>
        <dbReference type="EMBL" id="RFD19537.1"/>
    </source>
</evidence>
<dbReference type="Pfam" id="PF05724">
    <property type="entry name" value="TPMT"/>
    <property type="match status" value="1"/>
</dbReference>
<dbReference type="GO" id="GO:0032259">
    <property type="term" value="P:methylation"/>
    <property type="evidence" value="ECO:0007669"/>
    <property type="project" value="UniProtKB-KW"/>
</dbReference>
<evidence type="ECO:0000313" key="11">
    <source>
        <dbReference type="Proteomes" id="UP000262371"/>
    </source>
</evidence>
<evidence type="ECO:0000256" key="7">
    <source>
        <dbReference type="ARBA" id="ARBA00022679"/>
    </source>
</evidence>
<accession>A0A371YZ92</accession>
<dbReference type="PANTHER" id="PTHR10259:SF11">
    <property type="entry name" value="THIOPURINE S-METHYLTRANSFERASE"/>
    <property type="match status" value="1"/>
</dbReference>
<dbReference type="NCBIfam" id="NF009732">
    <property type="entry name" value="PRK13255.1"/>
    <property type="match status" value="1"/>
</dbReference>
<evidence type="ECO:0000256" key="1">
    <source>
        <dbReference type="ARBA" id="ARBA00000903"/>
    </source>
</evidence>
<dbReference type="PIRSF" id="PIRSF023956">
    <property type="entry name" value="Thiopurine_S-methyltransferase"/>
    <property type="match status" value="1"/>
</dbReference>
<comment type="catalytic activity">
    <reaction evidence="1 9">
        <text>S-adenosyl-L-methionine + a thiopurine = S-adenosyl-L-homocysteine + a thiopurine S-methylether.</text>
        <dbReference type="EC" id="2.1.1.67"/>
    </reaction>
</comment>
<gene>
    <name evidence="10" type="primary">tmpT</name>
    <name evidence="9" type="synonym">tpm</name>
    <name evidence="10" type="ORF">DY926_10730</name>
</gene>
<evidence type="ECO:0000256" key="9">
    <source>
        <dbReference type="HAMAP-Rule" id="MF_00812"/>
    </source>
</evidence>
<dbReference type="InterPro" id="IPR008854">
    <property type="entry name" value="TPMT"/>
</dbReference>
<evidence type="ECO:0000256" key="8">
    <source>
        <dbReference type="ARBA" id="ARBA00022691"/>
    </source>
</evidence>
<keyword evidence="6 9" id="KW-0489">Methyltransferase</keyword>
<feature type="binding site" evidence="9">
    <location>
        <position position="10"/>
    </location>
    <ligand>
        <name>S-adenosyl-L-methionine</name>
        <dbReference type="ChEBI" id="CHEBI:59789"/>
    </ligand>
</feature>
<sequence>MNETFWREKWQRNEIGFHELQPNPLLTRHLPTLGLPEGARIFLPLCGKSLDIHWLLEQGFEVAGIELSELAVRQLFDELGVTPRISEEGPLRRYEADDLCIFVGNIFDLTSDMLGPVDAVYDRAALIALPEDMRAAYAAHVMAITDAAPTLLVCLEYDQSARPGPPFSVSDAEVRQYYNDRFHLTCIEKPTLEGGLKGVCPASEIVWIMEPRDSAA</sequence>
<evidence type="ECO:0000256" key="4">
    <source>
        <dbReference type="ARBA" id="ARBA00011905"/>
    </source>
</evidence>
<feature type="binding site" evidence="9">
    <location>
        <position position="45"/>
    </location>
    <ligand>
        <name>S-adenosyl-L-methionine</name>
        <dbReference type="ChEBI" id="CHEBI:59789"/>
    </ligand>
</feature>
<dbReference type="InterPro" id="IPR029063">
    <property type="entry name" value="SAM-dependent_MTases_sf"/>
</dbReference>
<dbReference type="NCBIfam" id="TIGR03840">
    <property type="entry name" value="TMPT_Se_Te"/>
    <property type="match status" value="1"/>
</dbReference>
<dbReference type="HAMAP" id="MF_00812">
    <property type="entry name" value="Thiopur_methtran"/>
    <property type="match status" value="1"/>
</dbReference>
<keyword evidence="5 9" id="KW-0963">Cytoplasm</keyword>
<dbReference type="Proteomes" id="UP000262371">
    <property type="component" value="Unassembled WGS sequence"/>
</dbReference>
<dbReference type="InterPro" id="IPR022474">
    <property type="entry name" value="Thiopur_S-MeTfrase_Se/Te_detox"/>
</dbReference>
<dbReference type="OrthoDB" id="9778208at2"/>
<evidence type="ECO:0000256" key="2">
    <source>
        <dbReference type="ARBA" id="ARBA00004496"/>
    </source>
</evidence>
<name>A0A371YZ92_9PROT</name>
<dbReference type="PROSITE" id="PS51585">
    <property type="entry name" value="SAM_MT_TPMT"/>
    <property type="match status" value="1"/>
</dbReference>
<dbReference type="PANTHER" id="PTHR10259">
    <property type="entry name" value="THIOPURINE S-METHYLTRANSFERASE"/>
    <property type="match status" value="1"/>
</dbReference>
<dbReference type="EC" id="2.1.1.67" evidence="4 9"/>
<evidence type="ECO:0000256" key="6">
    <source>
        <dbReference type="ARBA" id="ARBA00022603"/>
    </source>
</evidence>
<dbReference type="GO" id="GO:0008119">
    <property type="term" value="F:thiopurine S-methyltransferase activity"/>
    <property type="evidence" value="ECO:0007669"/>
    <property type="project" value="UniProtKB-UniRule"/>
</dbReference>
<keyword evidence="11" id="KW-1185">Reference proteome</keyword>
<dbReference type="GO" id="GO:0005737">
    <property type="term" value="C:cytoplasm"/>
    <property type="evidence" value="ECO:0007669"/>
    <property type="project" value="UniProtKB-SubCell"/>
</dbReference>
<dbReference type="InterPro" id="IPR025835">
    <property type="entry name" value="Thiopurine_S-MeTrfase"/>
</dbReference>
<keyword evidence="7 9" id="KW-0808">Transferase</keyword>
<comment type="caution">
    <text evidence="10">The sequence shown here is derived from an EMBL/GenBank/DDBJ whole genome shotgun (WGS) entry which is preliminary data.</text>
</comment>
<dbReference type="SUPFAM" id="SSF53335">
    <property type="entry name" value="S-adenosyl-L-methionine-dependent methyltransferases"/>
    <property type="match status" value="1"/>
</dbReference>
<feature type="binding site" evidence="9">
    <location>
        <position position="66"/>
    </location>
    <ligand>
        <name>S-adenosyl-L-methionine</name>
        <dbReference type="ChEBI" id="CHEBI:59789"/>
    </ligand>
</feature>
<feature type="binding site" evidence="9">
    <location>
        <position position="123"/>
    </location>
    <ligand>
        <name>S-adenosyl-L-methionine</name>
        <dbReference type="ChEBI" id="CHEBI:59789"/>
    </ligand>
</feature>
<proteinExistence type="inferred from homology"/>
<dbReference type="AlphaFoldDB" id="A0A371YZ92"/>
<dbReference type="GO" id="GO:0010038">
    <property type="term" value="P:response to metal ion"/>
    <property type="evidence" value="ECO:0007669"/>
    <property type="project" value="InterPro"/>
</dbReference>
<dbReference type="FunFam" id="3.40.50.150:FF:000101">
    <property type="entry name" value="Thiopurine S-methyltransferase"/>
    <property type="match status" value="1"/>
</dbReference>
<reference evidence="10 11" key="1">
    <citation type="submission" date="2018-08" db="EMBL/GenBank/DDBJ databases">
        <title>Komagataeibacter sp. AV 382.</title>
        <authorList>
            <person name="Skraban J."/>
            <person name="Trcek J."/>
        </authorList>
    </citation>
    <scope>NUCLEOTIDE SEQUENCE [LARGE SCALE GENOMIC DNA]</scope>
    <source>
        <strain evidence="10 11">AV 382</strain>
    </source>
</reference>
<comment type="similarity">
    <text evidence="3 9">Belongs to the class I-like SAM-binding methyltransferase superfamily. TPMT family.</text>
</comment>
<comment type="subcellular location">
    <subcellularLocation>
        <location evidence="2 9">Cytoplasm</location>
    </subcellularLocation>
</comment>
<protein>
    <recommendedName>
        <fullName evidence="4 9">Thiopurine S-methyltransferase</fullName>
        <ecNumber evidence="4 9">2.1.1.67</ecNumber>
    </recommendedName>
    <alternativeName>
        <fullName evidence="9">Thiopurine methyltransferase</fullName>
    </alternativeName>
</protein>
<evidence type="ECO:0000256" key="3">
    <source>
        <dbReference type="ARBA" id="ARBA00008145"/>
    </source>
</evidence>
<dbReference type="Gene3D" id="3.40.50.150">
    <property type="entry name" value="Vaccinia Virus protein VP39"/>
    <property type="match status" value="1"/>
</dbReference>